<feature type="domain" description="Exoribonuclease phosphorolytic" evidence="5">
    <location>
        <begin position="183"/>
        <end position="246"/>
    </location>
</feature>
<dbReference type="GO" id="GO:0035925">
    <property type="term" value="F:mRNA 3'-UTR AU-rich region binding"/>
    <property type="evidence" value="ECO:0007669"/>
    <property type="project" value="TreeGrafter"/>
</dbReference>
<organism evidence="6 7">
    <name type="scientific">Candidatus Micrarchaeum acidiphilum ARMAN-2</name>
    <dbReference type="NCBI Taxonomy" id="425595"/>
    <lineage>
        <taxon>Archaea</taxon>
        <taxon>Candidatus Micrarchaeota</taxon>
        <taxon>Candidatus Micrarchaeia</taxon>
        <taxon>Candidatus Micrarchaeales</taxon>
        <taxon>Candidatus Micrarchaeaceae</taxon>
        <taxon>Candidatus Micrarchaeum</taxon>
    </lineage>
</organism>
<dbReference type="PANTHER" id="PTHR11097:SF8">
    <property type="entry name" value="EXOSOME COMPLEX COMPONENT RRP42"/>
    <property type="match status" value="1"/>
</dbReference>
<dbReference type="PANTHER" id="PTHR11097">
    <property type="entry name" value="EXOSOME COMPLEX EXONUCLEASE RIBOSOMAL RNA PROCESSING PROTEIN"/>
    <property type="match status" value="1"/>
</dbReference>
<evidence type="ECO:0000256" key="2">
    <source>
        <dbReference type="ARBA" id="ARBA00022490"/>
    </source>
</evidence>
<reference evidence="6 7" key="2">
    <citation type="journal article" date="2010" name="Proc. Natl. Acad. Sci. U.S.A.">
        <title>Enigmatic, ultrasmall, uncultivated Archaea.</title>
        <authorList>
            <person name="Baker B.J."/>
            <person name="Comolli L.R."/>
            <person name="Dick G.J."/>
            <person name="Hauser L.J."/>
            <person name="Hyatt D."/>
            <person name="Dill B.D."/>
            <person name="Land M.L."/>
            <person name="Verberkmoes N.C."/>
            <person name="Hettich R.L."/>
            <person name="Banfield J.F."/>
        </authorList>
    </citation>
    <scope>NUCLEOTIDE SEQUENCE [LARGE SCALE GENOMIC DNA]</scope>
    <source>
        <strain evidence="6">ARMAN-2</strain>
    </source>
</reference>
<dbReference type="SUPFAM" id="SSF55666">
    <property type="entry name" value="Ribonuclease PH domain 2-like"/>
    <property type="match status" value="1"/>
</dbReference>
<dbReference type="SUPFAM" id="SSF54211">
    <property type="entry name" value="Ribosomal protein S5 domain 2-like"/>
    <property type="match status" value="1"/>
</dbReference>
<evidence type="ECO:0000259" key="4">
    <source>
        <dbReference type="Pfam" id="PF01138"/>
    </source>
</evidence>
<evidence type="ECO:0000256" key="1">
    <source>
        <dbReference type="ARBA" id="ARBA00004496"/>
    </source>
</evidence>
<dbReference type="CDD" id="cd11365">
    <property type="entry name" value="RNase_PH_archRRP42"/>
    <property type="match status" value="1"/>
</dbReference>
<name>C7DI02_MICA2</name>
<accession>C7DI02</accession>
<protein>
    <submittedName>
        <fullName evidence="6">3' exoribonuclease</fullName>
    </submittedName>
</protein>
<evidence type="ECO:0000256" key="3">
    <source>
        <dbReference type="ARBA" id="ARBA00022835"/>
    </source>
</evidence>
<dbReference type="Pfam" id="PF03725">
    <property type="entry name" value="RNase_PH_C"/>
    <property type="match status" value="1"/>
</dbReference>
<dbReference type="InterPro" id="IPR020568">
    <property type="entry name" value="Ribosomal_Su5_D2-typ_SF"/>
</dbReference>
<proteinExistence type="predicted"/>
<dbReference type="Gene3D" id="3.30.230.70">
    <property type="entry name" value="GHMP Kinase, N-terminal domain"/>
    <property type="match status" value="1"/>
</dbReference>
<gene>
    <name evidence="6" type="ORF">UNLARM2_0696</name>
</gene>
<evidence type="ECO:0000259" key="5">
    <source>
        <dbReference type="Pfam" id="PF03725"/>
    </source>
</evidence>
<sequence length="258" mass="27972">MDAKDVILGNYIKELAKEGKREDSRGSMDFRDLKISRGVIDHAEGSAQADLGATKVLAGVKLVQEDVYEDTPDQGNLVVSAELLPLAAAEYETGPPSPEAIELGRVVDRAIRAGNCIDLKSLLLEEGKAWTVYVDVYVLNFDGNLFDASVIAAMSAILDARVPEYADGKADYTKREKKLKVDNVVSSTTFAKIGKAILLDPTGNEELGMDARLTISTDGKMIRAMQKGLAGSFSVEEIESLIAESLKKHAHMEKKIRG</sequence>
<evidence type="ECO:0000313" key="7">
    <source>
        <dbReference type="Proteomes" id="UP000332487"/>
    </source>
</evidence>
<dbReference type="InterPro" id="IPR036345">
    <property type="entry name" value="ExoRNase_PH_dom2_sf"/>
</dbReference>
<dbReference type="InterPro" id="IPR050590">
    <property type="entry name" value="Exosome_comp_Rrp42_subfam"/>
</dbReference>
<dbReference type="InterPro" id="IPR015847">
    <property type="entry name" value="ExoRNase_PH_dom2"/>
</dbReference>
<reference evidence="6 7" key="1">
    <citation type="journal article" date="2009" name="Genome Biol.">
        <title>Community-wide analysis of microbial genome sequence signatures.</title>
        <authorList>
            <person name="Dick G.J."/>
            <person name="Andersson A.F."/>
            <person name="Baker B.J."/>
            <person name="Simmons S.L."/>
            <person name="Thomas B.C."/>
            <person name="Yelton A.P."/>
            <person name="Banfield J.F."/>
        </authorList>
    </citation>
    <scope>NUCLEOTIDE SEQUENCE [LARGE SCALE GENOMIC DNA]</scope>
    <source>
        <strain evidence="6">ARMAN-2</strain>
    </source>
</reference>
<dbReference type="GO" id="GO:0000177">
    <property type="term" value="C:cytoplasmic exosome (RNase complex)"/>
    <property type="evidence" value="ECO:0007669"/>
    <property type="project" value="TreeGrafter"/>
</dbReference>
<feature type="domain" description="Exoribonuclease phosphorolytic" evidence="4">
    <location>
        <begin position="29"/>
        <end position="163"/>
    </location>
</feature>
<dbReference type="AlphaFoldDB" id="C7DI02"/>
<comment type="subcellular location">
    <subcellularLocation>
        <location evidence="1">Cytoplasm</location>
    </subcellularLocation>
</comment>
<keyword evidence="7" id="KW-1185">Reference proteome</keyword>
<dbReference type="InterPro" id="IPR020869">
    <property type="entry name" value="Rrp42_archaea"/>
</dbReference>
<dbReference type="InterPro" id="IPR001247">
    <property type="entry name" value="ExoRNase_PH_dom1"/>
</dbReference>
<dbReference type="InterPro" id="IPR027408">
    <property type="entry name" value="PNPase/RNase_PH_dom_sf"/>
</dbReference>
<dbReference type="Pfam" id="PF01138">
    <property type="entry name" value="RNase_PH"/>
    <property type="match status" value="1"/>
</dbReference>
<evidence type="ECO:0000313" key="6">
    <source>
        <dbReference type="EMBL" id="EET89576.1"/>
    </source>
</evidence>
<keyword evidence="3" id="KW-0271">Exosome</keyword>
<dbReference type="EMBL" id="GG697241">
    <property type="protein sequence ID" value="EET89576.1"/>
    <property type="molecule type" value="Genomic_DNA"/>
</dbReference>
<dbReference type="Proteomes" id="UP000332487">
    <property type="component" value="Unassembled WGS sequence"/>
</dbReference>
<dbReference type="GO" id="GO:0016075">
    <property type="term" value="P:rRNA catabolic process"/>
    <property type="evidence" value="ECO:0007669"/>
    <property type="project" value="TreeGrafter"/>
</dbReference>
<keyword evidence="2" id="KW-0963">Cytoplasm</keyword>